<keyword evidence="2" id="KW-0479">Metal-binding</keyword>
<dbReference type="Pfam" id="PF00884">
    <property type="entry name" value="Sulfatase"/>
    <property type="match status" value="1"/>
</dbReference>
<dbReference type="PANTHER" id="PTHR42693">
    <property type="entry name" value="ARYLSULFATASE FAMILY MEMBER"/>
    <property type="match status" value="1"/>
</dbReference>
<gene>
    <name evidence="8" type="ORF">AL1_00180</name>
</gene>
<dbReference type="Gene3D" id="3.40.720.10">
    <property type="entry name" value="Alkaline Phosphatase, subunit A"/>
    <property type="match status" value="1"/>
</dbReference>
<evidence type="ECO:0000256" key="6">
    <source>
        <dbReference type="SAM" id="SignalP"/>
    </source>
</evidence>
<organism evidence="8 9">
    <name type="scientific">Alistipes shahii WAL 8301</name>
    <dbReference type="NCBI Taxonomy" id="717959"/>
    <lineage>
        <taxon>Bacteria</taxon>
        <taxon>Pseudomonadati</taxon>
        <taxon>Bacteroidota</taxon>
        <taxon>Bacteroidia</taxon>
        <taxon>Bacteroidales</taxon>
        <taxon>Rikenellaceae</taxon>
        <taxon>Alistipes</taxon>
    </lineage>
</organism>
<dbReference type="PATRIC" id="fig|717959.3.peg.1905"/>
<evidence type="ECO:0000256" key="1">
    <source>
        <dbReference type="ARBA" id="ARBA00008779"/>
    </source>
</evidence>
<keyword evidence="6" id="KW-0732">Signal</keyword>
<dbReference type="GO" id="GO:0004065">
    <property type="term" value="F:arylsulfatase activity"/>
    <property type="evidence" value="ECO:0007669"/>
    <property type="project" value="TreeGrafter"/>
</dbReference>
<dbReference type="InterPro" id="IPR000917">
    <property type="entry name" value="Sulfatase_N"/>
</dbReference>
<dbReference type="CDD" id="cd16029">
    <property type="entry name" value="4-S"/>
    <property type="match status" value="1"/>
</dbReference>
<dbReference type="Proteomes" id="UP000008794">
    <property type="component" value="Chromosome"/>
</dbReference>
<reference evidence="8 9" key="2">
    <citation type="submission" date="2010-03" db="EMBL/GenBank/DDBJ databases">
        <authorList>
            <person name="Pajon A."/>
        </authorList>
    </citation>
    <scope>NUCLEOTIDE SEQUENCE [LARGE SCALE GENOMIC DNA]</scope>
    <source>
        <strain evidence="8 9">WAL 8301</strain>
    </source>
</reference>
<dbReference type="PROSITE" id="PS51257">
    <property type="entry name" value="PROKAR_LIPOPROTEIN"/>
    <property type="match status" value="1"/>
</dbReference>
<evidence type="ECO:0000256" key="4">
    <source>
        <dbReference type="ARBA" id="ARBA00022837"/>
    </source>
</evidence>
<dbReference type="EMBL" id="FP929032">
    <property type="protein sequence ID" value="CBK62758.1"/>
    <property type="molecule type" value="Genomic_DNA"/>
</dbReference>
<dbReference type="BioCyc" id="ASHA717959:AL1_RS00035-MONOMER"/>
<dbReference type="PROSITE" id="PS00523">
    <property type="entry name" value="SULFATASE_1"/>
    <property type="match status" value="1"/>
</dbReference>
<dbReference type="OrthoDB" id="9765065at2"/>
<protein>
    <submittedName>
        <fullName evidence="8">Arylsulfatase A and related enzymes</fullName>
    </submittedName>
</protein>
<reference evidence="8 9" key="1">
    <citation type="submission" date="2010-03" db="EMBL/GenBank/DDBJ databases">
        <title>The genome sequence of Alistipes shahii WAL 8301.</title>
        <authorList>
            <consortium name="metaHIT consortium -- http://www.metahit.eu/"/>
            <person name="Pajon A."/>
            <person name="Turner K."/>
            <person name="Parkhill J."/>
        </authorList>
    </citation>
    <scope>NUCLEOTIDE SEQUENCE [LARGE SCALE GENOMIC DNA]</scope>
    <source>
        <strain evidence="8 9">WAL 8301</strain>
    </source>
</reference>
<comment type="PTM">
    <text evidence="5">The conversion to 3-oxoalanine (also known as C-formylglycine, FGly), of a serine or cysteine residue in prokaryotes and of a cysteine residue in eukaryotes, is critical for catalytic activity.</text>
</comment>
<sequence length="467" mass="51258">MNRNLLCGSLLGTGACLAAALPAVAAGTGERPNILFIVADDLGWGDVGYHGSVIPTPNIDALAARGIEMNRFYTAPVSSPTRAGLMTGRYPSRFGIRKTVIPPWRDYGLDPEEQTLADMLAANGYAHRAIVGKWHLGHGRRAYYPLNRGFTHFYGCLNGALDYFTHEREGELDWHNDWESCRDEGYSTDLIADEAVRCIGGYASEGPFFLYVAFNAPHTPFQAPEDEIAEHISPEKFAALTPREKDAYTYRAMVTRMDKGVGRILEKLERSGLVENTLVLFMSDNGGIPNLPGGSSCAPLRGHKGREWDGGLRVPAVLCRKGRFAEGVRSEQLAAFVDMAPTIAALVGAGEPPRPYDGVNLLPALTGETASFPRDLYLGCGAAVSGDCKLILKGGSRAMQLKSDYLVYYPEDAYEAQNRIEEHAAEAERLRRYIIRYDTIRPAHPELPYGQGKEGFKAPAEWRVTKP</sequence>
<evidence type="ECO:0000259" key="7">
    <source>
        <dbReference type="Pfam" id="PF00884"/>
    </source>
</evidence>
<evidence type="ECO:0000313" key="9">
    <source>
        <dbReference type="Proteomes" id="UP000008794"/>
    </source>
</evidence>
<dbReference type="GO" id="GO:0046872">
    <property type="term" value="F:metal ion binding"/>
    <property type="evidence" value="ECO:0007669"/>
    <property type="project" value="UniProtKB-KW"/>
</dbReference>
<evidence type="ECO:0000256" key="3">
    <source>
        <dbReference type="ARBA" id="ARBA00022801"/>
    </source>
</evidence>
<feature type="domain" description="Sulfatase N-terminal" evidence="7">
    <location>
        <begin position="32"/>
        <end position="348"/>
    </location>
</feature>
<dbReference type="PANTHER" id="PTHR42693:SF27">
    <property type="entry name" value="ARYLSULFATASE B [PRECURSOR]"/>
    <property type="match status" value="1"/>
</dbReference>
<proteinExistence type="inferred from homology"/>
<comment type="similarity">
    <text evidence="1">Belongs to the sulfatase family.</text>
</comment>
<dbReference type="SUPFAM" id="SSF53649">
    <property type="entry name" value="Alkaline phosphatase-like"/>
    <property type="match status" value="1"/>
</dbReference>
<evidence type="ECO:0000256" key="5">
    <source>
        <dbReference type="PIRSR" id="PIRSR600917-52"/>
    </source>
</evidence>
<feature type="chain" id="PRO_5003059084" evidence="6">
    <location>
        <begin position="26"/>
        <end position="467"/>
    </location>
</feature>
<keyword evidence="9" id="KW-1185">Reference proteome</keyword>
<dbReference type="AlphaFoldDB" id="D4IIJ6"/>
<dbReference type="InterPro" id="IPR050738">
    <property type="entry name" value="Sulfatase"/>
</dbReference>
<dbReference type="RefSeq" id="WP_015545718.1">
    <property type="nucleotide sequence ID" value="NC_021030.1"/>
</dbReference>
<accession>D4IIJ6</accession>
<evidence type="ECO:0000313" key="8">
    <source>
        <dbReference type="EMBL" id="CBK62758.1"/>
    </source>
</evidence>
<evidence type="ECO:0000256" key="2">
    <source>
        <dbReference type="ARBA" id="ARBA00022723"/>
    </source>
</evidence>
<feature type="modified residue" description="3-oxoalanine (Ser)" evidence="5">
    <location>
        <position position="78"/>
    </location>
</feature>
<dbReference type="GeneID" id="92756574"/>
<dbReference type="InterPro" id="IPR017850">
    <property type="entry name" value="Alkaline_phosphatase_core_sf"/>
</dbReference>
<feature type="signal peptide" evidence="6">
    <location>
        <begin position="1"/>
        <end position="25"/>
    </location>
</feature>
<name>D4IIJ6_9BACT</name>
<dbReference type="STRING" id="717959.AL1_00180"/>
<keyword evidence="4" id="KW-0106">Calcium</keyword>
<dbReference type="InterPro" id="IPR024607">
    <property type="entry name" value="Sulfatase_CS"/>
</dbReference>
<dbReference type="KEGG" id="ash:AL1_00180"/>
<keyword evidence="3" id="KW-0378">Hydrolase</keyword>
<dbReference type="HOGENOM" id="CLU_006332_10_1_10"/>